<dbReference type="Pfam" id="PF13180">
    <property type="entry name" value="PDZ_2"/>
    <property type="match status" value="1"/>
</dbReference>
<dbReference type="Gene3D" id="2.30.42.10">
    <property type="match status" value="1"/>
</dbReference>
<dbReference type="InterPro" id="IPR051201">
    <property type="entry name" value="Chloro_Bact_Ser_Proteases"/>
</dbReference>
<evidence type="ECO:0000313" key="5">
    <source>
        <dbReference type="Proteomes" id="UP001143307"/>
    </source>
</evidence>
<proteinExistence type="predicted"/>
<dbReference type="RefSeq" id="WP_279251507.1">
    <property type="nucleotide sequence ID" value="NZ_SHNP01000001.1"/>
</dbReference>
<comment type="caution">
    <text evidence="4">The sequence shown here is derived from an EMBL/GenBank/DDBJ whole genome shotgun (WGS) entry which is preliminary data.</text>
</comment>
<dbReference type="Proteomes" id="UP001143307">
    <property type="component" value="Unassembled WGS sequence"/>
</dbReference>
<dbReference type="InterPro" id="IPR036034">
    <property type="entry name" value="PDZ_sf"/>
</dbReference>
<dbReference type="Pfam" id="PF13365">
    <property type="entry name" value="Trypsin_2"/>
    <property type="match status" value="1"/>
</dbReference>
<dbReference type="Gene3D" id="2.40.10.120">
    <property type="match status" value="1"/>
</dbReference>
<dbReference type="SUPFAM" id="SSF50156">
    <property type="entry name" value="PDZ domain-like"/>
    <property type="match status" value="1"/>
</dbReference>
<evidence type="ECO:0000259" key="3">
    <source>
        <dbReference type="PROSITE" id="PS50106"/>
    </source>
</evidence>
<name>A0ABT3SRA2_9GAMM</name>
<protein>
    <submittedName>
        <fullName evidence="4">PDZ domain-containing protein</fullName>
    </submittedName>
</protein>
<keyword evidence="1" id="KW-0645">Protease</keyword>
<dbReference type="InterPro" id="IPR001478">
    <property type="entry name" value="PDZ"/>
</dbReference>
<dbReference type="PRINTS" id="PR00834">
    <property type="entry name" value="PROTEASES2C"/>
</dbReference>
<dbReference type="SUPFAM" id="SSF50494">
    <property type="entry name" value="Trypsin-like serine proteases"/>
    <property type="match status" value="1"/>
</dbReference>
<dbReference type="PANTHER" id="PTHR43343">
    <property type="entry name" value="PEPTIDASE S12"/>
    <property type="match status" value="1"/>
</dbReference>
<dbReference type="InterPro" id="IPR001940">
    <property type="entry name" value="Peptidase_S1C"/>
</dbReference>
<dbReference type="SMART" id="SM00228">
    <property type="entry name" value="PDZ"/>
    <property type="match status" value="1"/>
</dbReference>
<dbReference type="EMBL" id="SHNP01000001">
    <property type="protein sequence ID" value="MCX2972506.1"/>
    <property type="molecule type" value="Genomic_DNA"/>
</dbReference>
<sequence length="365" mass="38637">MRDSLKYITWPAIAGLLAALLILDHWVLPGNGNGSSDSSTPVTYAQAVSKASPAVVNIYIAKLVNKGKSPLLNERMARRMPRQRIERSLGSGVIMSDQGHILTNHHVIAGADAIQVLLQDGRTANAMVVGTDTATDLAVLKIELNNLTPVELADSDQLHVGDVVLAIGNPLGFGHTVTQGIVSALGRYGLQQNTYEDYIQTDAIIHQGNSGGALIDTQGRLLGINTLIYTSSNPGGTSSTGIGISLAIPINLATYIMHDLIEYGEVIRGWLGVSVEPIRLTTGGQQQALMVAALGENSPAQRAGMRLGDMITHINGEAVVDGRQTMHSIARLRPGDAVSISVQREQQSLDLRAVVGVQGQTSPAN</sequence>
<reference evidence="4" key="1">
    <citation type="submission" date="2019-02" db="EMBL/GenBank/DDBJ databases">
        <authorList>
            <person name="Li S.-H."/>
        </authorList>
    </citation>
    <scope>NUCLEOTIDE SEQUENCE</scope>
    <source>
        <strain evidence="4">IMCC8485</strain>
    </source>
</reference>
<organism evidence="4 5">
    <name type="scientific">Candidatus Seongchinamella marina</name>
    <dbReference type="NCBI Taxonomy" id="2518990"/>
    <lineage>
        <taxon>Bacteria</taxon>
        <taxon>Pseudomonadati</taxon>
        <taxon>Pseudomonadota</taxon>
        <taxon>Gammaproteobacteria</taxon>
        <taxon>Cellvibrionales</taxon>
        <taxon>Halieaceae</taxon>
        <taxon>Seongchinamella</taxon>
    </lineage>
</organism>
<dbReference type="PANTHER" id="PTHR43343:SF3">
    <property type="entry name" value="PROTEASE DO-LIKE 8, CHLOROPLASTIC"/>
    <property type="match status" value="1"/>
</dbReference>
<gene>
    <name evidence="4" type="ORF">EYC87_02730</name>
</gene>
<dbReference type="InterPro" id="IPR009003">
    <property type="entry name" value="Peptidase_S1_PA"/>
</dbReference>
<dbReference type="PROSITE" id="PS50106">
    <property type="entry name" value="PDZ"/>
    <property type="match status" value="1"/>
</dbReference>
<evidence type="ECO:0000256" key="2">
    <source>
        <dbReference type="ARBA" id="ARBA00022801"/>
    </source>
</evidence>
<keyword evidence="5" id="KW-1185">Reference proteome</keyword>
<feature type="domain" description="PDZ" evidence="3">
    <location>
        <begin position="260"/>
        <end position="333"/>
    </location>
</feature>
<evidence type="ECO:0000313" key="4">
    <source>
        <dbReference type="EMBL" id="MCX2972506.1"/>
    </source>
</evidence>
<keyword evidence="2" id="KW-0378">Hydrolase</keyword>
<evidence type="ECO:0000256" key="1">
    <source>
        <dbReference type="ARBA" id="ARBA00022670"/>
    </source>
</evidence>
<accession>A0ABT3SRA2</accession>